<dbReference type="Pfam" id="PF13396">
    <property type="entry name" value="PLDc_N"/>
    <property type="match status" value="1"/>
</dbReference>
<dbReference type="PANTHER" id="PTHR21248:SF22">
    <property type="entry name" value="PHOSPHOLIPASE D"/>
    <property type="match status" value="1"/>
</dbReference>
<dbReference type="Proteomes" id="UP001500227">
    <property type="component" value="Unassembled WGS sequence"/>
</dbReference>
<keyword evidence="9" id="KW-1185">Reference proteome</keyword>
<feature type="transmembrane region" description="Helical" evidence="6">
    <location>
        <begin position="45"/>
        <end position="66"/>
    </location>
</feature>
<sequence>MVNLSQLLHDFWLEYWPHIALILSLVISIPTAIHAAMNKKEVRAAIGWVGIILLSPFAGSILYIIAGVNRVRQTQISELRDKQIKEYINYDTPVVTNLRQQFDEHLEALQTLGNQISYFQLRSGNHIQLLQGGDEAYPAMLDAIHQAEHSIALQSYIFDNDRIGQQFVEALVKAKQRGVSVRVLIDAIGVRYSHPPVHRLLRKHGITCALFMSIPLLPLSFFKRPYANLRSHRKILIVDGRIAFTGGMNIREGFCSEFTNNNPAKDTHFSFQGPVVLQLMSTFAHDWEFTTNETLNYDFWCACTWDTPLPQVPARCVRSGPDRFLASTHSMLQGAFAVAQRHIRIQSPYFLPDQVLMGALNTAARRGVRVDIVIPKKNNLQLVSRAMLAQINEVIEAGCHVWMATGSFNHSKLITIDGQWSYVGSSNLDPRSLRLNFELDVEIYCRDIAQQIEQAIDEEIYSAEALSLEKLAQIPFKQRLINRIIWLASPYL</sequence>
<comment type="caution">
    <text evidence="8">The sequence shown here is derived from an EMBL/GenBank/DDBJ whole genome shotgun (WGS) entry which is preliminary data.</text>
</comment>
<dbReference type="EMBL" id="BAABKD010000008">
    <property type="protein sequence ID" value="GAA5088717.1"/>
    <property type="molecule type" value="Genomic_DNA"/>
</dbReference>
<comment type="subcellular location">
    <subcellularLocation>
        <location evidence="1">Cell membrane</location>
        <topology evidence="1">Multi-pass membrane protein</topology>
    </subcellularLocation>
</comment>
<evidence type="ECO:0000256" key="1">
    <source>
        <dbReference type="ARBA" id="ARBA00004651"/>
    </source>
</evidence>
<evidence type="ECO:0000256" key="5">
    <source>
        <dbReference type="ARBA" id="ARBA00023136"/>
    </source>
</evidence>
<evidence type="ECO:0000256" key="2">
    <source>
        <dbReference type="ARBA" id="ARBA00022475"/>
    </source>
</evidence>
<dbReference type="Gene3D" id="3.30.870.10">
    <property type="entry name" value="Endonuclease Chain A"/>
    <property type="match status" value="2"/>
</dbReference>
<dbReference type="PANTHER" id="PTHR21248">
    <property type="entry name" value="CARDIOLIPIN SYNTHASE"/>
    <property type="match status" value="1"/>
</dbReference>
<keyword evidence="3 6" id="KW-0812">Transmembrane</keyword>
<proteinExistence type="predicted"/>
<reference evidence="9" key="1">
    <citation type="journal article" date="2019" name="Int. J. Syst. Evol. Microbiol.">
        <title>The Global Catalogue of Microorganisms (GCM) 10K type strain sequencing project: providing services to taxonomists for standard genome sequencing and annotation.</title>
        <authorList>
            <consortium name="The Broad Institute Genomics Platform"/>
            <consortium name="The Broad Institute Genome Sequencing Center for Infectious Disease"/>
            <person name="Wu L."/>
            <person name="Ma J."/>
        </authorList>
    </citation>
    <scope>NUCLEOTIDE SEQUENCE [LARGE SCALE GENOMIC DNA]</scope>
    <source>
        <strain evidence="9">JCM 18423</strain>
    </source>
</reference>
<evidence type="ECO:0000256" key="6">
    <source>
        <dbReference type="SAM" id="Phobius"/>
    </source>
</evidence>
<dbReference type="RefSeq" id="WP_345370191.1">
    <property type="nucleotide sequence ID" value="NZ_BAABKD010000008.1"/>
</dbReference>
<dbReference type="SUPFAM" id="SSF56024">
    <property type="entry name" value="Phospholipase D/nuclease"/>
    <property type="match status" value="2"/>
</dbReference>
<evidence type="ECO:0000256" key="4">
    <source>
        <dbReference type="ARBA" id="ARBA00022989"/>
    </source>
</evidence>
<evidence type="ECO:0000313" key="8">
    <source>
        <dbReference type="EMBL" id="GAA5088717.1"/>
    </source>
</evidence>
<protein>
    <submittedName>
        <fullName evidence="8">Phospholipase D-like domain-containing protein</fullName>
    </submittedName>
</protein>
<keyword evidence="5 6" id="KW-0472">Membrane</keyword>
<dbReference type="Pfam" id="PF13091">
    <property type="entry name" value="PLDc_2"/>
    <property type="match status" value="2"/>
</dbReference>
<gene>
    <name evidence="8" type="ORF">GCM10023337_10660</name>
</gene>
<dbReference type="CDD" id="cd09157">
    <property type="entry name" value="PLDc_CLS_unchar2_1"/>
    <property type="match status" value="1"/>
</dbReference>
<dbReference type="InterPro" id="IPR025202">
    <property type="entry name" value="PLD-like_dom"/>
</dbReference>
<feature type="domain" description="PLD phosphodiesterase" evidence="7">
    <location>
        <begin position="405"/>
        <end position="432"/>
    </location>
</feature>
<feature type="domain" description="PLD phosphodiesterase" evidence="7">
    <location>
        <begin position="227"/>
        <end position="254"/>
    </location>
</feature>
<dbReference type="SMART" id="SM00155">
    <property type="entry name" value="PLDc"/>
    <property type="match status" value="2"/>
</dbReference>
<organism evidence="8 9">
    <name type="scientific">Paenalcaligenes hermetiae</name>
    <dbReference type="NCBI Taxonomy" id="1157987"/>
    <lineage>
        <taxon>Bacteria</taxon>
        <taxon>Pseudomonadati</taxon>
        <taxon>Pseudomonadota</taxon>
        <taxon>Betaproteobacteria</taxon>
        <taxon>Burkholderiales</taxon>
        <taxon>Alcaligenaceae</taxon>
        <taxon>Paenalcaligenes</taxon>
    </lineage>
</organism>
<keyword evidence="4 6" id="KW-1133">Transmembrane helix</keyword>
<name>A0ABP9M3H5_9BURK</name>
<accession>A0ABP9M3H5</accession>
<keyword evidence="2" id="KW-1003">Cell membrane</keyword>
<feature type="transmembrane region" description="Helical" evidence="6">
    <location>
        <begin position="15"/>
        <end position="33"/>
    </location>
</feature>
<dbReference type="InterPro" id="IPR001736">
    <property type="entry name" value="PLipase_D/transphosphatidylase"/>
</dbReference>
<evidence type="ECO:0000313" key="9">
    <source>
        <dbReference type="Proteomes" id="UP001500227"/>
    </source>
</evidence>
<evidence type="ECO:0000259" key="7">
    <source>
        <dbReference type="PROSITE" id="PS50035"/>
    </source>
</evidence>
<evidence type="ECO:0000256" key="3">
    <source>
        <dbReference type="ARBA" id="ARBA00022692"/>
    </source>
</evidence>
<dbReference type="InterPro" id="IPR027379">
    <property type="entry name" value="CLS_N"/>
</dbReference>
<dbReference type="PROSITE" id="PS50035">
    <property type="entry name" value="PLD"/>
    <property type="match status" value="2"/>
</dbReference>